<organism evidence="3">
    <name type="scientific">Companilactobacillus formosensis</name>
    <dbReference type="NCBI Taxonomy" id="1617889"/>
    <lineage>
        <taxon>Bacteria</taxon>
        <taxon>Bacillati</taxon>
        <taxon>Bacillota</taxon>
        <taxon>Bacilli</taxon>
        <taxon>Lactobacillales</taxon>
        <taxon>Lactobacillaceae</taxon>
        <taxon>Companilactobacillus</taxon>
    </lineage>
</organism>
<dbReference type="EMBL" id="PPWZ01000090">
    <property type="protein sequence ID" value="POH36029.1"/>
    <property type="molecule type" value="Genomic_DNA"/>
</dbReference>
<name>A0A2P4R431_9LACO</name>
<dbReference type="AlphaFoldDB" id="A0A2P4R431"/>
<keyword evidence="1" id="KW-0732">Signal</keyword>
<feature type="transmembrane region" description="Helical" evidence="2">
    <location>
        <begin position="34"/>
        <end position="52"/>
    </location>
</feature>
<dbReference type="Gene3D" id="3.30.1450.10">
    <property type="match status" value="2"/>
</dbReference>
<evidence type="ECO:0000256" key="1">
    <source>
        <dbReference type="ARBA" id="ARBA00022729"/>
    </source>
</evidence>
<proteinExistence type="predicted"/>
<keyword evidence="2" id="KW-0472">Membrane</keyword>
<evidence type="ECO:0000256" key="2">
    <source>
        <dbReference type="SAM" id="Phobius"/>
    </source>
</evidence>
<accession>A0A2P4R431</accession>
<protein>
    <submittedName>
        <fullName evidence="3">DUF3862 domain-containing protein</fullName>
    </submittedName>
</protein>
<reference evidence="3" key="1">
    <citation type="submission" date="2018-01" db="EMBL/GenBank/DDBJ databases">
        <title>Genome sequnecing of Lactobacillus formosensis KACC 18721.</title>
        <authorList>
            <person name="Kim S.-J."/>
            <person name="Heo J."/>
        </authorList>
    </citation>
    <scope>NUCLEOTIDE SEQUENCE</scope>
    <source>
        <strain evidence="3">KACC 18721</strain>
    </source>
</reference>
<dbReference type="InterPro" id="IPR037873">
    <property type="entry name" value="BamE-like"/>
</dbReference>
<gene>
    <name evidence="3" type="ORF">C2R26_10565</name>
</gene>
<sequence>MVLLSFNVVKICIVNGGMKMTEENENKPFYKKNSFWIIILSIFIIVSATTYISNYSVYKGKADQATASQSKDAAKSEKKEIKESTSLVDRYNSIKAGKKGFSKKMVIDLLGNPASSQQIDTNGKVENLIWNGIDGKNNISIQITFEKNKATAKSIQGLNIDRKKLLTLADFNELKNGDSYNQVLNILGDPDDYSDTNGIKTLTYESDLDEADSSEDALIKVEVSNNKIIDLEQQNLK</sequence>
<dbReference type="Pfam" id="PF12978">
    <property type="entry name" value="DUF3862"/>
    <property type="match status" value="1"/>
</dbReference>
<comment type="caution">
    <text evidence="3">The sequence shown here is derived from an EMBL/GenBank/DDBJ whole genome shotgun (WGS) entry which is preliminary data.</text>
</comment>
<keyword evidence="2" id="KW-1133">Transmembrane helix</keyword>
<dbReference type="InterPro" id="IPR024418">
    <property type="entry name" value="DUF3862"/>
</dbReference>
<evidence type="ECO:0000313" key="3">
    <source>
        <dbReference type="EMBL" id="POH36029.1"/>
    </source>
</evidence>
<keyword evidence="2" id="KW-0812">Transmembrane</keyword>